<dbReference type="InterPro" id="IPR014001">
    <property type="entry name" value="Helicase_ATP-bd"/>
</dbReference>
<dbReference type="PROSITE" id="PS51192">
    <property type="entry name" value="HELICASE_ATP_BIND_1"/>
    <property type="match status" value="1"/>
</dbReference>
<dbReference type="Pfam" id="PF04851">
    <property type="entry name" value="ResIII"/>
    <property type="match status" value="1"/>
</dbReference>
<dbReference type="GO" id="GO:0006304">
    <property type="term" value="P:DNA modification"/>
    <property type="evidence" value="ECO:0007669"/>
    <property type="project" value="InterPro"/>
</dbReference>
<reference evidence="3" key="1">
    <citation type="submission" date="2021-06" db="EMBL/GenBank/DDBJ databases">
        <title>44 bacteria genomes isolated from Dapeng, Shenzhen.</title>
        <authorList>
            <person name="Zheng W."/>
            <person name="Yu S."/>
            <person name="Huang Y."/>
        </authorList>
    </citation>
    <scope>NUCLEOTIDE SEQUENCE</scope>
    <source>
        <strain evidence="3">DP5N28-2</strain>
    </source>
</reference>
<comment type="caution">
    <text evidence="3">The sequence shown here is derived from an EMBL/GenBank/DDBJ whole genome shotgun (WGS) entry which is preliminary data.</text>
</comment>
<dbReference type="GO" id="GO:0003677">
    <property type="term" value="F:DNA binding"/>
    <property type="evidence" value="ECO:0007669"/>
    <property type="project" value="InterPro"/>
</dbReference>
<keyword evidence="3" id="KW-0067">ATP-binding</keyword>
<protein>
    <submittedName>
        <fullName evidence="3">DEAD/DEAH box helicase family protein</fullName>
    </submittedName>
</protein>
<name>A0A953LBI2_9BACT</name>
<dbReference type="InterPro" id="IPR025285">
    <property type="entry name" value="DUF4145"/>
</dbReference>
<evidence type="ECO:0000313" key="3">
    <source>
        <dbReference type="EMBL" id="MBY5959788.1"/>
    </source>
</evidence>
<dbReference type="PANTHER" id="PTHR47396">
    <property type="entry name" value="TYPE I RESTRICTION ENZYME ECOKI R PROTEIN"/>
    <property type="match status" value="1"/>
</dbReference>
<dbReference type="SUPFAM" id="SSF52540">
    <property type="entry name" value="P-loop containing nucleoside triphosphate hydrolases"/>
    <property type="match status" value="2"/>
</dbReference>
<dbReference type="Pfam" id="PF13643">
    <property type="entry name" value="DUF4145"/>
    <property type="match status" value="1"/>
</dbReference>
<dbReference type="Pfam" id="PF08463">
    <property type="entry name" value="EcoEI_R_C"/>
    <property type="match status" value="1"/>
</dbReference>
<accession>A0A953LBI2</accession>
<sequence>MSNFTFLQPDFPDLYRECRKAEQYAWSEPKICAILCRSALEKGMHILYESDQSLVLPYDTNLGALLFTDEMKALLDRSMFQELNVVRKIGNAAAHSTRKISKNQSFQSVKNIFRFARHLSIYYGDSLDKVPRWDETQLRRETKEQKTIREQARIIAEKEEQLAKEREQLRAFQEELKHSEAQRAAFEEKTRRLTERKEARERELISEEVNPPLTSEHETRLQLIDLLLTEAGWTDRQPGRDVEYPVTGMPESTNRTGTGYVDYVLWGRDGLPLALVEAKSTIHSPRKGKHQASLYADCLEKEFGRRPIVYYSNGWETFLWDDQFYPHRNVSGFHKPEELQLMIDRRKTRKDLRAFDVNPDISNRPYQLEAIKRVAARFVTTQDGQLKGRHRKALLVMATGSGKTRTSISIVDMLTKNNWVKRVLFLADRNALVKQAKNAFKDHLPHLAGIDLTREEDPDARLVFSTYPTILNKIDGTKNEDGRYYGVGHFDLIIIDEAHRSVYQKYRAIFQHFDSLLIGLTATPKNQVDRNTYELFDLEDGVPTFAYELHDAVDQGYLVPAKAIEIPVKLPLEGVRYKDLSEREKREYEEHFGDPGETDFVDNISGSAVNSWLFNKNTIDQVLKYLMEHGIKVKGGDKLGKTIIFAKNHKHAVFIEDRFNACFPEYSSTFLEVIDNYNDKAQSLLDRFVNDQQELDPQIAVSVDMMDTGVDAPRVVNLVFFKKVYSQSKFWQMIGRGTRLRPDLFGPGKDKEFFLIFDLLENFKFFDENPEGYISSEGKSLTEKIFQTKLQLALAIRNYKEVQPKDRNFSEHLIQELHGAISRLNEENINVRQEWEHVRRFKQAEEWQDLNIHDRGILVNQLAKLTTIVDEEEKALRFDFLMYSLMLYFYTNDPLQTRKIDQLTNIAVQLEKKANIPAIGDKLPIIQRVQTDTFWQNADLNALEQVREALRDLMVFLEAERTPYIESDFEDELELKQVREDILPEYKKTVPYRERVEQFIRKNKHHLVIDKLYKNKAITAQEWQQLEDFLYSQEFISKERFEQEFEDTTLGRFIRRIVGLDQNVVNELFSSFIQNENLTPNQITFVQKIIDYVQKNGYLDKKLLVSPPFDQLHEKGILGVFEGQDAVIRALSKTIDQVNTGAETA</sequence>
<dbReference type="InterPro" id="IPR027417">
    <property type="entry name" value="P-loop_NTPase"/>
</dbReference>
<dbReference type="CDD" id="cd18032">
    <property type="entry name" value="DEXHc_RE_I_III_res"/>
    <property type="match status" value="1"/>
</dbReference>
<dbReference type="EMBL" id="JAHVHU010000018">
    <property type="protein sequence ID" value="MBY5959788.1"/>
    <property type="molecule type" value="Genomic_DNA"/>
</dbReference>
<dbReference type="Gene3D" id="3.90.1570.30">
    <property type="match status" value="1"/>
</dbReference>
<dbReference type="SMART" id="SM00487">
    <property type="entry name" value="DEXDc"/>
    <property type="match status" value="1"/>
</dbReference>
<dbReference type="InterPro" id="IPR013670">
    <property type="entry name" value="EcoEI_R_C_dom"/>
</dbReference>
<dbReference type="GO" id="GO:0005524">
    <property type="term" value="F:ATP binding"/>
    <property type="evidence" value="ECO:0007669"/>
    <property type="project" value="InterPro"/>
</dbReference>
<dbReference type="GO" id="GO:0005829">
    <property type="term" value="C:cytosol"/>
    <property type="evidence" value="ECO:0007669"/>
    <property type="project" value="TreeGrafter"/>
</dbReference>
<dbReference type="PANTHER" id="PTHR47396:SF1">
    <property type="entry name" value="ATP-DEPENDENT HELICASE IRC3-RELATED"/>
    <property type="match status" value="1"/>
</dbReference>
<dbReference type="CDD" id="cd18799">
    <property type="entry name" value="SF2_C_EcoAI-like"/>
    <property type="match status" value="1"/>
</dbReference>
<feature type="coiled-coil region" evidence="1">
    <location>
        <begin position="148"/>
        <end position="203"/>
    </location>
</feature>
<dbReference type="Proteomes" id="UP000753961">
    <property type="component" value="Unassembled WGS sequence"/>
</dbReference>
<evidence type="ECO:0000313" key="4">
    <source>
        <dbReference type="Proteomes" id="UP000753961"/>
    </source>
</evidence>
<dbReference type="GO" id="GO:0016787">
    <property type="term" value="F:hydrolase activity"/>
    <property type="evidence" value="ECO:0007669"/>
    <property type="project" value="InterPro"/>
</dbReference>
<evidence type="ECO:0000259" key="2">
    <source>
        <dbReference type="PROSITE" id="PS51192"/>
    </source>
</evidence>
<dbReference type="InterPro" id="IPR050742">
    <property type="entry name" value="Helicase_Restrict-Modif_Enz"/>
</dbReference>
<organism evidence="3 4">
    <name type="scientific">Membranihabitans marinus</name>
    <dbReference type="NCBI Taxonomy" id="1227546"/>
    <lineage>
        <taxon>Bacteria</taxon>
        <taxon>Pseudomonadati</taxon>
        <taxon>Bacteroidota</taxon>
        <taxon>Saprospiria</taxon>
        <taxon>Saprospirales</taxon>
        <taxon>Saprospiraceae</taxon>
        <taxon>Membranihabitans</taxon>
    </lineage>
</organism>
<dbReference type="AlphaFoldDB" id="A0A953LBI2"/>
<gene>
    <name evidence="3" type="ORF">KUV50_16660</name>
</gene>
<keyword evidence="3" id="KW-0378">Hydrolase</keyword>
<feature type="domain" description="Helicase ATP-binding" evidence="2">
    <location>
        <begin position="384"/>
        <end position="542"/>
    </location>
</feature>
<dbReference type="GO" id="GO:0004386">
    <property type="term" value="F:helicase activity"/>
    <property type="evidence" value="ECO:0007669"/>
    <property type="project" value="UniProtKB-KW"/>
</dbReference>
<keyword evidence="3" id="KW-0347">Helicase</keyword>
<proteinExistence type="predicted"/>
<dbReference type="Gene3D" id="3.40.50.300">
    <property type="entry name" value="P-loop containing nucleotide triphosphate hydrolases"/>
    <property type="match status" value="2"/>
</dbReference>
<keyword evidence="4" id="KW-1185">Reference proteome</keyword>
<keyword evidence="1" id="KW-0175">Coiled coil</keyword>
<dbReference type="InterPro" id="IPR006935">
    <property type="entry name" value="Helicase/UvrB_N"/>
</dbReference>
<dbReference type="RefSeq" id="WP_222581326.1">
    <property type="nucleotide sequence ID" value="NZ_JAHVHU010000018.1"/>
</dbReference>
<evidence type="ECO:0000256" key="1">
    <source>
        <dbReference type="SAM" id="Coils"/>
    </source>
</evidence>
<keyword evidence="3" id="KW-0547">Nucleotide-binding</keyword>